<organism evidence="3 4">
    <name type="scientific">Plakobranchus ocellatus</name>
    <dbReference type="NCBI Taxonomy" id="259542"/>
    <lineage>
        <taxon>Eukaryota</taxon>
        <taxon>Metazoa</taxon>
        <taxon>Spiralia</taxon>
        <taxon>Lophotrochozoa</taxon>
        <taxon>Mollusca</taxon>
        <taxon>Gastropoda</taxon>
        <taxon>Heterobranchia</taxon>
        <taxon>Euthyneura</taxon>
        <taxon>Panpulmonata</taxon>
        <taxon>Sacoglossa</taxon>
        <taxon>Placobranchoidea</taxon>
        <taxon>Plakobranchidae</taxon>
        <taxon>Plakobranchus</taxon>
    </lineage>
</organism>
<protein>
    <submittedName>
        <fullName evidence="3">PiggyBac transposable element-derived protein 3</fullName>
    </submittedName>
</protein>
<dbReference type="EMBL" id="BLXT01006082">
    <property type="protein sequence ID" value="GFO28728.1"/>
    <property type="molecule type" value="Genomic_DNA"/>
</dbReference>
<keyword evidence="1" id="KW-1133">Transmembrane helix</keyword>
<evidence type="ECO:0000256" key="1">
    <source>
        <dbReference type="SAM" id="Phobius"/>
    </source>
</evidence>
<reference evidence="3 4" key="1">
    <citation type="journal article" date="2021" name="Elife">
        <title>Chloroplast acquisition without the gene transfer in kleptoplastic sea slugs, Plakobranchus ocellatus.</title>
        <authorList>
            <person name="Maeda T."/>
            <person name="Takahashi S."/>
            <person name="Yoshida T."/>
            <person name="Shimamura S."/>
            <person name="Takaki Y."/>
            <person name="Nagai Y."/>
            <person name="Toyoda A."/>
            <person name="Suzuki Y."/>
            <person name="Arimoto A."/>
            <person name="Ishii H."/>
            <person name="Satoh N."/>
            <person name="Nishiyama T."/>
            <person name="Hasebe M."/>
            <person name="Maruyama T."/>
            <person name="Minagawa J."/>
            <person name="Obokata J."/>
            <person name="Shigenobu S."/>
        </authorList>
    </citation>
    <scope>NUCLEOTIDE SEQUENCE [LARGE SCALE GENOMIC DNA]</scope>
</reference>
<dbReference type="PANTHER" id="PTHR47272">
    <property type="entry name" value="DDE_TNP_1_7 DOMAIN-CONTAINING PROTEIN"/>
    <property type="match status" value="1"/>
</dbReference>
<dbReference type="InterPro" id="IPR029526">
    <property type="entry name" value="PGBD"/>
</dbReference>
<evidence type="ECO:0000259" key="2">
    <source>
        <dbReference type="Pfam" id="PF13843"/>
    </source>
</evidence>
<sequence>MDSRSDPDTSVHIVRWNDNSVVTVGSTVWSIPHWRGFSWSKQDRQQIQVPIPRSIVVYNKKMGGTDRMDKNIGYYRPGLRIRKWWWPLFIIQLSCALLTNHWTFLDLPVTWLGRYF</sequence>
<accession>A0AAV4CB56</accession>
<feature type="domain" description="PiggyBac transposable element-derived protein" evidence="2">
    <location>
        <begin position="4"/>
        <end position="97"/>
    </location>
</feature>
<dbReference type="Proteomes" id="UP000735302">
    <property type="component" value="Unassembled WGS sequence"/>
</dbReference>
<comment type="caution">
    <text evidence="3">The sequence shown here is derived from an EMBL/GenBank/DDBJ whole genome shotgun (WGS) entry which is preliminary data.</text>
</comment>
<feature type="transmembrane region" description="Helical" evidence="1">
    <location>
        <begin position="84"/>
        <end position="104"/>
    </location>
</feature>
<name>A0AAV4CB56_9GAST</name>
<keyword evidence="1" id="KW-0472">Membrane</keyword>
<proteinExistence type="predicted"/>
<dbReference type="AlphaFoldDB" id="A0AAV4CB56"/>
<evidence type="ECO:0000313" key="4">
    <source>
        <dbReference type="Proteomes" id="UP000735302"/>
    </source>
</evidence>
<gene>
    <name evidence="3" type="ORF">PoB_005523300</name>
</gene>
<keyword evidence="1" id="KW-0812">Transmembrane</keyword>
<evidence type="ECO:0000313" key="3">
    <source>
        <dbReference type="EMBL" id="GFO28728.1"/>
    </source>
</evidence>
<keyword evidence="4" id="KW-1185">Reference proteome</keyword>
<dbReference type="Pfam" id="PF13843">
    <property type="entry name" value="DDE_Tnp_1_7"/>
    <property type="match status" value="1"/>
</dbReference>